<comment type="subcellular location">
    <subcellularLocation>
        <location evidence="2">Mitochondrion</location>
    </subcellularLocation>
</comment>
<proteinExistence type="inferred from homology"/>
<evidence type="ECO:0000256" key="2">
    <source>
        <dbReference type="ARBA" id="ARBA00004173"/>
    </source>
</evidence>
<evidence type="ECO:0000313" key="9">
    <source>
        <dbReference type="Proteomes" id="UP001408356"/>
    </source>
</evidence>
<name>A0ABR2UWU4_9PEZI</name>
<evidence type="ECO:0000256" key="1">
    <source>
        <dbReference type="ARBA" id="ARBA00002963"/>
    </source>
</evidence>
<dbReference type="Proteomes" id="UP001408356">
    <property type="component" value="Unassembled WGS sequence"/>
</dbReference>
<evidence type="ECO:0000256" key="5">
    <source>
        <dbReference type="ARBA" id="ARBA00023002"/>
    </source>
</evidence>
<comment type="caution">
    <text evidence="8">The sequence shown here is derived from an EMBL/GenBank/DDBJ whole genome shotgun (WGS) entry which is preliminary data.</text>
</comment>
<feature type="compositionally biased region" description="Polar residues" evidence="7">
    <location>
        <begin position="38"/>
        <end position="48"/>
    </location>
</feature>
<comment type="function">
    <text evidence="1">Putative mitochondrial redox protein which could be involved in the reduction of small toxic molecules.</text>
</comment>
<keyword evidence="6" id="KW-0496">Mitochondrion</keyword>
<dbReference type="InterPro" id="IPR036249">
    <property type="entry name" value="Thioredoxin-like_sf"/>
</dbReference>
<dbReference type="Pfam" id="PF07955">
    <property type="entry name" value="DUF1687"/>
    <property type="match status" value="1"/>
</dbReference>
<evidence type="ECO:0000256" key="7">
    <source>
        <dbReference type="SAM" id="MobiDB-lite"/>
    </source>
</evidence>
<sequence>MELRNALSCHSNRRALGKCTYRERSSTSSEKGLKASQELPTSPSSYKSASFTPPVQFLVANMFRFHKPKDIITVFHKASSPASSRVVTLLKQVSANASESATEDQASDHTHQTDPQRPEFDLDITEQPPTSDQLRSILEYVGTSKISSVIAGASTEKEALKKFKEGAENFKRPVIVDWNNGKAVASENESEILKMVNELKKE</sequence>
<comment type="similarity">
    <text evidence="3">Belongs to the FMP46 family.</text>
</comment>
<keyword evidence="4" id="KW-0809">Transit peptide</keyword>
<evidence type="ECO:0008006" key="10">
    <source>
        <dbReference type="Google" id="ProtNLM"/>
    </source>
</evidence>
<organism evidence="8 9">
    <name type="scientific">Seiridium unicorne</name>
    <dbReference type="NCBI Taxonomy" id="138068"/>
    <lineage>
        <taxon>Eukaryota</taxon>
        <taxon>Fungi</taxon>
        <taxon>Dikarya</taxon>
        <taxon>Ascomycota</taxon>
        <taxon>Pezizomycotina</taxon>
        <taxon>Sordariomycetes</taxon>
        <taxon>Xylariomycetidae</taxon>
        <taxon>Amphisphaeriales</taxon>
        <taxon>Sporocadaceae</taxon>
        <taxon>Seiridium</taxon>
    </lineage>
</organism>
<keyword evidence="5" id="KW-0560">Oxidoreductase</keyword>
<accession>A0ABR2UWU4</accession>
<dbReference type="PANTHER" id="PTHR28071:SF1">
    <property type="entry name" value="REDOX PROTEIN FMP46, MITOCHONDRIAL-RELATED"/>
    <property type="match status" value="1"/>
</dbReference>
<gene>
    <name evidence="8" type="ORF">SUNI508_07528</name>
</gene>
<dbReference type="SUPFAM" id="SSF52833">
    <property type="entry name" value="Thioredoxin-like"/>
    <property type="match status" value="1"/>
</dbReference>
<dbReference type="InterPro" id="IPR012882">
    <property type="entry name" value="Fmp46"/>
</dbReference>
<keyword evidence="9" id="KW-1185">Reference proteome</keyword>
<reference evidence="8 9" key="1">
    <citation type="journal article" date="2024" name="J. Plant Pathol.">
        <title>Sequence and assembly of the genome of Seiridium unicorne, isolate CBS 538.82, causal agent of cypress canker disease.</title>
        <authorList>
            <person name="Scali E."/>
            <person name="Rocca G.D."/>
            <person name="Danti R."/>
            <person name="Garbelotto M."/>
            <person name="Barberini S."/>
            <person name="Baroncelli R."/>
            <person name="Emiliani G."/>
        </authorList>
    </citation>
    <scope>NUCLEOTIDE SEQUENCE [LARGE SCALE GENOMIC DNA]</scope>
    <source>
        <strain evidence="8 9">BM-138-508</strain>
    </source>
</reference>
<protein>
    <recommendedName>
        <fullName evidence="10">Thioredoxin-like protein</fullName>
    </recommendedName>
</protein>
<feature type="region of interest" description="Disordered" evidence="7">
    <location>
        <begin position="97"/>
        <end position="121"/>
    </location>
</feature>
<evidence type="ECO:0000256" key="3">
    <source>
        <dbReference type="ARBA" id="ARBA00009734"/>
    </source>
</evidence>
<evidence type="ECO:0000256" key="4">
    <source>
        <dbReference type="ARBA" id="ARBA00022946"/>
    </source>
</evidence>
<feature type="region of interest" description="Disordered" evidence="7">
    <location>
        <begin position="20"/>
        <end position="48"/>
    </location>
</feature>
<dbReference type="EMBL" id="JARVKF010000331">
    <property type="protein sequence ID" value="KAK9419007.1"/>
    <property type="molecule type" value="Genomic_DNA"/>
</dbReference>
<evidence type="ECO:0000313" key="8">
    <source>
        <dbReference type="EMBL" id="KAK9419007.1"/>
    </source>
</evidence>
<dbReference type="PANTHER" id="PTHR28071">
    <property type="entry name" value="REDOX PROTEIN FMP46, MITOCHONDRIAL-RELATED"/>
    <property type="match status" value="1"/>
</dbReference>
<feature type="compositionally biased region" description="Basic and acidic residues" evidence="7">
    <location>
        <begin position="106"/>
        <end position="120"/>
    </location>
</feature>
<dbReference type="Gene3D" id="3.40.30.10">
    <property type="entry name" value="Glutaredoxin"/>
    <property type="match status" value="1"/>
</dbReference>
<evidence type="ECO:0000256" key="6">
    <source>
        <dbReference type="ARBA" id="ARBA00023128"/>
    </source>
</evidence>